<proteinExistence type="predicted"/>
<evidence type="ECO:0000313" key="2">
    <source>
        <dbReference type="Proteomes" id="UP000092444"/>
    </source>
</evidence>
<dbReference type="VEuPathDB" id="VectorBase:GMOY006675"/>
<sequence>MPSFAFNSAAISAQVSLARTQTTDILFYLQLVECLPVSMVEGIQLHLHPLPKHHHPPANLNH</sequence>
<reference evidence="1" key="1">
    <citation type="submission" date="2020-05" db="UniProtKB">
        <authorList>
            <consortium name="EnsemblMetazoa"/>
        </authorList>
    </citation>
    <scope>IDENTIFICATION</scope>
    <source>
        <strain evidence="1">Yale</strain>
    </source>
</reference>
<dbReference type="Proteomes" id="UP000092444">
    <property type="component" value="Unassembled WGS sequence"/>
</dbReference>
<evidence type="ECO:0000313" key="1">
    <source>
        <dbReference type="EnsemblMetazoa" id="GMOY006675-PA"/>
    </source>
</evidence>
<protein>
    <submittedName>
        <fullName evidence="1">Uncharacterized protein</fullName>
    </submittedName>
</protein>
<organism evidence="1 2">
    <name type="scientific">Glossina morsitans morsitans</name>
    <name type="common">Savannah tsetse fly</name>
    <dbReference type="NCBI Taxonomy" id="37546"/>
    <lineage>
        <taxon>Eukaryota</taxon>
        <taxon>Metazoa</taxon>
        <taxon>Ecdysozoa</taxon>
        <taxon>Arthropoda</taxon>
        <taxon>Hexapoda</taxon>
        <taxon>Insecta</taxon>
        <taxon>Pterygota</taxon>
        <taxon>Neoptera</taxon>
        <taxon>Endopterygota</taxon>
        <taxon>Diptera</taxon>
        <taxon>Brachycera</taxon>
        <taxon>Muscomorpha</taxon>
        <taxon>Hippoboscoidea</taxon>
        <taxon>Glossinidae</taxon>
        <taxon>Glossina</taxon>
    </lineage>
</organism>
<keyword evidence="2" id="KW-1185">Reference proteome</keyword>
<dbReference type="EMBL" id="CCAG010022464">
    <property type="status" value="NOT_ANNOTATED_CDS"/>
    <property type="molecule type" value="Genomic_DNA"/>
</dbReference>
<dbReference type="EnsemblMetazoa" id="GMOY006675-RA">
    <property type="protein sequence ID" value="GMOY006675-PA"/>
    <property type="gene ID" value="GMOY006675"/>
</dbReference>
<accession>A0A1B0G0A9</accession>
<dbReference type="AlphaFoldDB" id="A0A1B0G0A9"/>
<name>A0A1B0G0A9_GLOMM</name>